<dbReference type="EMBL" id="MU853258">
    <property type="protein sequence ID" value="KAK4118883.1"/>
    <property type="molecule type" value="Genomic_DNA"/>
</dbReference>
<feature type="region of interest" description="Disordered" evidence="1">
    <location>
        <begin position="85"/>
        <end position="114"/>
    </location>
</feature>
<protein>
    <submittedName>
        <fullName evidence="2">Uncharacterized protein</fullName>
    </submittedName>
</protein>
<sequence length="114" mass="13528">MIDKRLNEAMITIRNEDTLTFVEVTRKLDTRKADDSKPLKELRKEKPVRYLQLRPDPKGELRELDIERVQNAEALIIQATSKWREPMCGSSSYANSRSRRRELDKNWSRVARDR</sequence>
<evidence type="ECO:0000256" key="1">
    <source>
        <dbReference type="SAM" id="MobiDB-lite"/>
    </source>
</evidence>
<dbReference type="AlphaFoldDB" id="A0AAN6YZ34"/>
<keyword evidence="3" id="KW-1185">Reference proteome</keyword>
<dbReference type="GeneID" id="87834216"/>
<reference evidence="2" key="1">
    <citation type="journal article" date="2023" name="Mol. Phylogenet. Evol.">
        <title>Genome-scale phylogeny and comparative genomics of the fungal order Sordariales.</title>
        <authorList>
            <person name="Hensen N."/>
            <person name="Bonometti L."/>
            <person name="Westerberg I."/>
            <person name="Brannstrom I.O."/>
            <person name="Guillou S."/>
            <person name="Cros-Aarteil S."/>
            <person name="Calhoun S."/>
            <person name="Haridas S."/>
            <person name="Kuo A."/>
            <person name="Mondo S."/>
            <person name="Pangilinan J."/>
            <person name="Riley R."/>
            <person name="LaButti K."/>
            <person name="Andreopoulos B."/>
            <person name="Lipzen A."/>
            <person name="Chen C."/>
            <person name="Yan M."/>
            <person name="Daum C."/>
            <person name="Ng V."/>
            <person name="Clum A."/>
            <person name="Steindorff A."/>
            <person name="Ohm R.A."/>
            <person name="Martin F."/>
            <person name="Silar P."/>
            <person name="Natvig D.O."/>
            <person name="Lalanne C."/>
            <person name="Gautier V."/>
            <person name="Ament-Velasquez S.L."/>
            <person name="Kruys A."/>
            <person name="Hutchinson M.I."/>
            <person name="Powell A.J."/>
            <person name="Barry K."/>
            <person name="Miller A.N."/>
            <person name="Grigoriev I.V."/>
            <person name="Debuchy R."/>
            <person name="Gladieux P."/>
            <person name="Hiltunen Thoren M."/>
            <person name="Johannesson H."/>
        </authorList>
    </citation>
    <scope>NUCLEOTIDE SEQUENCE</scope>
    <source>
        <strain evidence="2">CBS 731.68</strain>
    </source>
</reference>
<comment type="caution">
    <text evidence="2">The sequence shown here is derived from an EMBL/GenBank/DDBJ whole genome shotgun (WGS) entry which is preliminary data.</text>
</comment>
<dbReference type="RefSeq" id="XP_062642656.1">
    <property type="nucleotide sequence ID" value="XM_062797442.1"/>
</dbReference>
<proteinExistence type="predicted"/>
<organism evidence="2 3">
    <name type="scientific">Parathielavia appendiculata</name>
    <dbReference type="NCBI Taxonomy" id="2587402"/>
    <lineage>
        <taxon>Eukaryota</taxon>
        <taxon>Fungi</taxon>
        <taxon>Dikarya</taxon>
        <taxon>Ascomycota</taxon>
        <taxon>Pezizomycotina</taxon>
        <taxon>Sordariomycetes</taxon>
        <taxon>Sordariomycetidae</taxon>
        <taxon>Sordariales</taxon>
        <taxon>Chaetomiaceae</taxon>
        <taxon>Parathielavia</taxon>
    </lineage>
</organism>
<evidence type="ECO:0000313" key="2">
    <source>
        <dbReference type="EMBL" id="KAK4118883.1"/>
    </source>
</evidence>
<accession>A0AAN6YZ34</accession>
<name>A0AAN6YZ34_9PEZI</name>
<gene>
    <name evidence="2" type="ORF">N657DRAFT_711514</name>
</gene>
<feature type="compositionally biased region" description="Basic and acidic residues" evidence="1">
    <location>
        <begin position="101"/>
        <end position="114"/>
    </location>
</feature>
<reference evidence="2" key="2">
    <citation type="submission" date="2023-05" db="EMBL/GenBank/DDBJ databases">
        <authorList>
            <consortium name="Lawrence Berkeley National Laboratory"/>
            <person name="Steindorff A."/>
            <person name="Hensen N."/>
            <person name="Bonometti L."/>
            <person name="Westerberg I."/>
            <person name="Brannstrom I.O."/>
            <person name="Guillou S."/>
            <person name="Cros-Aarteil S."/>
            <person name="Calhoun S."/>
            <person name="Haridas S."/>
            <person name="Kuo A."/>
            <person name="Mondo S."/>
            <person name="Pangilinan J."/>
            <person name="Riley R."/>
            <person name="Labutti K."/>
            <person name="Andreopoulos B."/>
            <person name="Lipzen A."/>
            <person name="Chen C."/>
            <person name="Yanf M."/>
            <person name="Daum C."/>
            <person name="Ng V."/>
            <person name="Clum A."/>
            <person name="Ohm R."/>
            <person name="Martin F."/>
            <person name="Silar P."/>
            <person name="Natvig D."/>
            <person name="Lalanne C."/>
            <person name="Gautier V."/>
            <person name="Ament-Velasquez S.L."/>
            <person name="Kruys A."/>
            <person name="Hutchinson M.I."/>
            <person name="Powell A.J."/>
            <person name="Barry K."/>
            <person name="Miller A.N."/>
            <person name="Grigoriev I.V."/>
            <person name="Debuchy R."/>
            <person name="Gladieux P."/>
            <person name="Thoren M.H."/>
            <person name="Johannesson H."/>
        </authorList>
    </citation>
    <scope>NUCLEOTIDE SEQUENCE</scope>
    <source>
        <strain evidence="2">CBS 731.68</strain>
    </source>
</reference>
<dbReference type="Proteomes" id="UP001302602">
    <property type="component" value="Unassembled WGS sequence"/>
</dbReference>
<evidence type="ECO:0000313" key="3">
    <source>
        <dbReference type="Proteomes" id="UP001302602"/>
    </source>
</evidence>